<reference evidence="10" key="1">
    <citation type="journal article" date="2019" name="Nat. Commun.">
        <title>Expansion of phycobilisome linker gene families in mesophilic red algae.</title>
        <authorList>
            <person name="Lee J."/>
            <person name="Kim D."/>
            <person name="Bhattacharya D."/>
            <person name="Yoon H.S."/>
        </authorList>
    </citation>
    <scope>NUCLEOTIDE SEQUENCE [LARGE SCALE GENOMIC DNA]</scope>
    <source>
        <strain evidence="10">CCMP 1328</strain>
    </source>
</reference>
<dbReference type="GO" id="GO:0030497">
    <property type="term" value="P:fatty acid elongation"/>
    <property type="evidence" value="ECO:0007669"/>
    <property type="project" value="TreeGrafter"/>
</dbReference>
<dbReference type="PRINTS" id="PR00081">
    <property type="entry name" value="GDHRDH"/>
</dbReference>
<keyword evidence="8" id="KW-0812">Transmembrane</keyword>
<dbReference type="AlphaFoldDB" id="A0A5J4Z696"/>
<proteinExistence type="predicted"/>
<evidence type="ECO:0000256" key="5">
    <source>
        <dbReference type="ARBA" id="ARBA00023002"/>
    </source>
</evidence>
<keyword evidence="10" id="KW-1185">Reference proteome</keyword>
<keyword evidence="8" id="KW-1133">Transmembrane helix</keyword>
<dbReference type="Gene3D" id="3.40.50.720">
    <property type="entry name" value="NAD(P)-binding Rossmann-like Domain"/>
    <property type="match status" value="1"/>
</dbReference>
<gene>
    <name evidence="9" type="ORF">FVE85_6440</name>
</gene>
<keyword evidence="4" id="KW-0521">NADP</keyword>
<dbReference type="Proteomes" id="UP000324585">
    <property type="component" value="Unassembled WGS sequence"/>
</dbReference>
<keyword evidence="2" id="KW-0444">Lipid biosynthesis</keyword>
<evidence type="ECO:0000313" key="9">
    <source>
        <dbReference type="EMBL" id="KAA8498855.1"/>
    </source>
</evidence>
<dbReference type="Pfam" id="PF00106">
    <property type="entry name" value="adh_short"/>
    <property type="match status" value="1"/>
</dbReference>
<name>A0A5J4Z696_PORPP</name>
<evidence type="ECO:0000256" key="8">
    <source>
        <dbReference type="SAM" id="Phobius"/>
    </source>
</evidence>
<evidence type="ECO:0000256" key="3">
    <source>
        <dbReference type="ARBA" id="ARBA00022832"/>
    </source>
</evidence>
<dbReference type="SUPFAM" id="SSF51735">
    <property type="entry name" value="NAD(P)-binding Rossmann-fold domains"/>
    <property type="match status" value="1"/>
</dbReference>
<keyword evidence="5" id="KW-0560">Oxidoreductase</keyword>
<comment type="pathway">
    <text evidence="1">Lipid metabolism; fatty acid biosynthesis.</text>
</comment>
<protein>
    <submittedName>
        <fullName evidence="9">Very-long-chain 3-oxoacyl-CoA reductase</fullName>
    </submittedName>
</protein>
<dbReference type="PANTHER" id="PTHR43086:SF2">
    <property type="entry name" value="HYDROXYSTEROID DEHYDROGENASE-LIKE PROTEIN 1"/>
    <property type="match status" value="1"/>
</dbReference>
<dbReference type="InterPro" id="IPR020904">
    <property type="entry name" value="Sc_DH/Rdtase_CS"/>
</dbReference>
<dbReference type="OMA" id="GNMPIPN"/>
<evidence type="ECO:0000256" key="1">
    <source>
        <dbReference type="ARBA" id="ARBA00005194"/>
    </source>
</evidence>
<evidence type="ECO:0000256" key="6">
    <source>
        <dbReference type="ARBA" id="ARBA00023098"/>
    </source>
</evidence>
<evidence type="ECO:0000256" key="7">
    <source>
        <dbReference type="ARBA" id="ARBA00023160"/>
    </source>
</evidence>
<dbReference type="PIRSF" id="PIRSF000126">
    <property type="entry name" value="11-beta-HSD1"/>
    <property type="match status" value="1"/>
</dbReference>
<feature type="transmembrane region" description="Helical" evidence="8">
    <location>
        <begin position="48"/>
        <end position="73"/>
    </location>
</feature>
<organism evidence="9 10">
    <name type="scientific">Porphyridium purpureum</name>
    <name type="common">Red alga</name>
    <name type="synonym">Porphyridium cruentum</name>
    <dbReference type="NCBI Taxonomy" id="35688"/>
    <lineage>
        <taxon>Eukaryota</taxon>
        <taxon>Rhodophyta</taxon>
        <taxon>Bangiophyceae</taxon>
        <taxon>Porphyridiales</taxon>
        <taxon>Porphyridiaceae</taxon>
        <taxon>Porphyridium</taxon>
    </lineage>
</organism>
<dbReference type="PROSITE" id="PS00061">
    <property type="entry name" value="ADH_SHORT"/>
    <property type="match status" value="1"/>
</dbReference>
<dbReference type="EMBL" id="VRMN01000001">
    <property type="protein sequence ID" value="KAA8498855.1"/>
    <property type="molecule type" value="Genomic_DNA"/>
</dbReference>
<dbReference type="OrthoDB" id="3185at2759"/>
<keyword evidence="3" id="KW-0276">Fatty acid metabolism</keyword>
<comment type="caution">
    <text evidence="9">The sequence shown here is derived from an EMBL/GenBank/DDBJ whole genome shotgun (WGS) entry which is preliminary data.</text>
</comment>
<dbReference type="GO" id="GO:0016491">
    <property type="term" value="F:oxidoreductase activity"/>
    <property type="evidence" value="ECO:0007669"/>
    <property type="project" value="UniProtKB-KW"/>
</dbReference>
<evidence type="ECO:0000313" key="10">
    <source>
        <dbReference type="Proteomes" id="UP000324585"/>
    </source>
</evidence>
<dbReference type="InterPro" id="IPR036291">
    <property type="entry name" value="NAD(P)-bd_dom_sf"/>
</dbReference>
<evidence type="ECO:0000256" key="2">
    <source>
        <dbReference type="ARBA" id="ARBA00022516"/>
    </source>
</evidence>
<dbReference type="InterPro" id="IPR002347">
    <property type="entry name" value="SDR_fam"/>
</dbReference>
<keyword evidence="8" id="KW-0472">Membrane</keyword>
<keyword evidence="6" id="KW-0443">Lipid metabolism</keyword>
<dbReference type="PANTHER" id="PTHR43086">
    <property type="entry name" value="VERY-LONG-CHAIN 3-OXOOACYL-COA REDUCTASE"/>
    <property type="match status" value="1"/>
</dbReference>
<sequence length="359" mass="39005">MKELNAGSDGAGRGRRCVCVCVCVCLCEASREHESAKMADPAMLNKVIVAYVLLGLGAVALARVLGGLAGWLLRYFLRPNAAPASYAAFRGEWAVVTGASQGVGEGFVRELAKRKMNVVLLARSEEKLKTLAADVERQNTGIKTKVIRFDFDSATAKDYAALEASLKDLNVSVLVNNVGVNVPFPTDFVDVEPEAEDRIVRVNITSTNKMTRMLLPAMIANKKGAIYMMSSAAGTVSPAPMLSIYGATKAYMDSLAISLSGEVARYNVSVQSCIPFYVVSEMSKFRKSSFTVPSATFYAKLCLDARGSDVQLNAYWPHDAMANALRLLPLKSQVSYVNDLHGKIRARALKKKEREQKAQ</sequence>
<dbReference type="CDD" id="cd05356">
    <property type="entry name" value="17beta-HSD1_like_SDR_c"/>
    <property type="match status" value="1"/>
</dbReference>
<keyword evidence="7" id="KW-0275">Fatty acid biosynthesis</keyword>
<evidence type="ECO:0000256" key="4">
    <source>
        <dbReference type="ARBA" id="ARBA00022857"/>
    </source>
</evidence>
<accession>A0A5J4Z696</accession>
<dbReference type="GO" id="GO:0005783">
    <property type="term" value="C:endoplasmic reticulum"/>
    <property type="evidence" value="ECO:0007669"/>
    <property type="project" value="TreeGrafter"/>
</dbReference>